<dbReference type="AlphaFoldDB" id="A0A918K2R5"/>
<evidence type="ECO:0000256" key="2">
    <source>
        <dbReference type="ARBA" id="ARBA00008814"/>
    </source>
</evidence>
<evidence type="ECO:0000256" key="3">
    <source>
        <dbReference type="ARBA" id="ARBA00022448"/>
    </source>
</evidence>
<feature type="chain" id="PRO_5037433176" evidence="6">
    <location>
        <begin position="30"/>
        <end position="315"/>
    </location>
</feature>
<feature type="signal peptide" evidence="6">
    <location>
        <begin position="1"/>
        <end position="29"/>
    </location>
</feature>
<dbReference type="Proteomes" id="UP000626148">
    <property type="component" value="Unassembled WGS sequence"/>
</dbReference>
<organism evidence="8 9">
    <name type="scientific">Saccharospirillum salsuginis</name>
    <dbReference type="NCBI Taxonomy" id="418750"/>
    <lineage>
        <taxon>Bacteria</taxon>
        <taxon>Pseudomonadati</taxon>
        <taxon>Pseudomonadota</taxon>
        <taxon>Gammaproteobacteria</taxon>
        <taxon>Oceanospirillales</taxon>
        <taxon>Saccharospirillaceae</taxon>
        <taxon>Saccharospirillum</taxon>
    </lineage>
</organism>
<dbReference type="Gene3D" id="3.40.50.1980">
    <property type="entry name" value="Nitrogenase molybdenum iron protein domain"/>
    <property type="match status" value="2"/>
</dbReference>
<comment type="similarity">
    <text evidence="2">Belongs to the bacterial solute-binding protein 8 family.</text>
</comment>
<dbReference type="SUPFAM" id="SSF53807">
    <property type="entry name" value="Helical backbone' metal receptor"/>
    <property type="match status" value="1"/>
</dbReference>
<keyword evidence="4" id="KW-0410">Iron transport</keyword>
<comment type="subcellular location">
    <subcellularLocation>
        <location evidence="1">Cell envelope</location>
    </subcellularLocation>
</comment>
<evidence type="ECO:0000256" key="5">
    <source>
        <dbReference type="ARBA" id="ARBA00022729"/>
    </source>
</evidence>
<keyword evidence="9" id="KW-1185">Reference proteome</keyword>
<keyword evidence="3" id="KW-0813">Transport</keyword>
<evidence type="ECO:0000259" key="7">
    <source>
        <dbReference type="PROSITE" id="PS50983"/>
    </source>
</evidence>
<dbReference type="Pfam" id="PF01497">
    <property type="entry name" value="Peripla_BP_2"/>
    <property type="match status" value="1"/>
</dbReference>
<proteinExistence type="inferred from homology"/>
<sequence length="315" mass="35132">MQANSNRSLWLTLITACLMCLSVLAPVQAADDVRRIEHALGVTEIQGTPQRIVTLYQGANDTAVALGVMPVGVVDSWVQKPMYHYLRDDLADVPHVGLETQPNLEEIAKLNPDLIIANKARHQEVYSQLSQIAPTVAEATVFDFKGTVKLMGEALNKQAEADQLLNDWDQRVATLQNELKASMGDNWPVSVAVTNIRNDHLRVYLEESFAGTVLHDLGFEFPNLSSQRTWGVKLNSKETIPSMNADVMFIIFQSQDGSVHENFEAWSSHPLWQNLDAAKNERIYDVDLVAWLMSGGIIGANNMMDQLYTHFDIQG</sequence>
<reference evidence="8" key="1">
    <citation type="journal article" date="2014" name="Int. J. Syst. Evol. Microbiol.">
        <title>Complete genome sequence of Corynebacterium casei LMG S-19264T (=DSM 44701T), isolated from a smear-ripened cheese.</title>
        <authorList>
            <consortium name="US DOE Joint Genome Institute (JGI-PGF)"/>
            <person name="Walter F."/>
            <person name="Albersmeier A."/>
            <person name="Kalinowski J."/>
            <person name="Ruckert C."/>
        </authorList>
    </citation>
    <scope>NUCLEOTIDE SEQUENCE</scope>
    <source>
        <strain evidence="8">KCTC 22169</strain>
    </source>
</reference>
<accession>A0A918K2R5</accession>
<name>A0A918K2R5_9GAMM</name>
<evidence type="ECO:0000256" key="6">
    <source>
        <dbReference type="SAM" id="SignalP"/>
    </source>
</evidence>
<keyword evidence="4" id="KW-0408">Iron</keyword>
<protein>
    <submittedName>
        <fullName evidence="8">Iron ABC transporter substrate-binding protein</fullName>
    </submittedName>
</protein>
<dbReference type="InterPro" id="IPR002491">
    <property type="entry name" value="ABC_transptr_periplasmic_BD"/>
</dbReference>
<dbReference type="GO" id="GO:0030288">
    <property type="term" value="C:outer membrane-bounded periplasmic space"/>
    <property type="evidence" value="ECO:0007669"/>
    <property type="project" value="TreeGrafter"/>
</dbReference>
<dbReference type="EMBL" id="BMXR01000001">
    <property type="protein sequence ID" value="GGX40206.1"/>
    <property type="molecule type" value="Genomic_DNA"/>
</dbReference>
<dbReference type="GO" id="GO:1901678">
    <property type="term" value="P:iron coordination entity transport"/>
    <property type="evidence" value="ECO:0007669"/>
    <property type="project" value="UniProtKB-ARBA"/>
</dbReference>
<reference evidence="8" key="2">
    <citation type="submission" date="2020-09" db="EMBL/GenBank/DDBJ databases">
        <authorList>
            <person name="Sun Q."/>
            <person name="Kim S."/>
        </authorList>
    </citation>
    <scope>NUCLEOTIDE SEQUENCE</scope>
    <source>
        <strain evidence="8">KCTC 22169</strain>
    </source>
</reference>
<comment type="caution">
    <text evidence="8">The sequence shown here is derived from an EMBL/GenBank/DDBJ whole genome shotgun (WGS) entry which is preliminary data.</text>
</comment>
<dbReference type="PROSITE" id="PS50983">
    <property type="entry name" value="FE_B12_PBP"/>
    <property type="match status" value="1"/>
</dbReference>
<dbReference type="PANTHER" id="PTHR30532">
    <property type="entry name" value="IRON III DICITRATE-BINDING PERIPLASMIC PROTEIN"/>
    <property type="match status" value="1"/>
</dbReference>
<dbReference type="PANTHER" id="PTHR30532:SF21">
    <property type="entry name" value="SIDEROPHORE-BINDING LIPOPROTEIN YFIY-RELATED"/>
    <property type="match status" value="1"/>
</dbReference>
<evidence type="ECO:0000313" key="9">
    <source>
        <dbReference type="Proteomes" id="UP000626148"/>
    </source>
</evidence>
<feature type="domain" description="Fe/B12 periplasmic-binding" evidence="7">
    <location>
        <begin position="51"/>
        <end position="315"/>
    </location>
</feature>
<dbReference type="InterPro" id="IPR051313">
    <property type="entry name" value="Bact_iron-sidero_bind"/>
</dbReference>
<dbReference type="CDD" id="cd01146">
    <property type="entry name" value="FhuD"/>
    <property type="match status" value="1"/>
</dbReference>
<evidence type="ECO:0000256" key="1">
    <source>
        <dbReference type="ARBA" id="ARBA00004196"/>
    </source>
</evidence>
<evidence type="ECO:0000256" key="4">
    <source>
        <dbReference type="ARBA" id="ARBA00022496"/>
    </source>
</evidence>
<evidence type="ECO:0000313" key="8">
    <source>
        <dbReference type="EMBL" id="GGX40206.1"/>
    </source>
</evidence>
<keyword evidence="5 6" id="KW-0732">Signal</keyword>
<keyword evidence="4" id="KW-0406">Ion transport</keyword>
<dbReference type="RefSeq" id="WP_189606773.1">
    <property type="nucleotide sequence ID" value="NZ_BMXR01000001.1"/>
</dbReference>
<gene>
    <name evidence="8" type="ORF">GCM10007392_03600</name>
</gene>